<sequence>DHPRPPQRPPLLSSPYLLLTIGNLLPSPSHQIEQQAGIRSSLRSGTPKAMVSVENAMDKVLWPGCCSHGQGALPISLFSLCWVRIGSKVLHVVLYPMYALLIYIY</sequence>
<reference evidence="2" key="2">
    <citation type="journal article" date="2017" name="Nat. Plants">
        <title>The Aegilops tauschii genome reveals multiple impacts of transposons.</title>
        <authorList>
            <person name="Zhao G."/>
            <person name="Zou C."/>
            <person name="Li K."/>
            <person name="Wang K."/>
            <person name="Li T."/>
            <person name="Gao L."/>
            <person name="Zhang X."/>
            <person name="Wang H."/>
            <person name="Yang Z."/>
            <person name="Liu X."/>
            <person name="Jiang W."/>
            <person name="Mao L."/>
            <person name="Kong X."/>
            <person name="Jiao Y."/>
            <person name="Jia J."/>
        </authorList>
    </citation>
    <scope>NUCLEOTIDE SEQUENCE [LARGE SCALE GENOMIC DNA]</scope>
    <source>
        <strain evidence="2">cv. AL8/78</strain>
    </source>
</reference>
<keyword evidence="2" id="KW-1185">Reference proteome</keyword>
<accession>A0A453SET0</accession>
<proteinExistence type="predicted"/>
<name>A0A453SET0_AEGTS</name>
<dbReference type="EnsemblPlants" id="AET7Gv20912800.3">
    <property type="protein sequence ID" value="AET7Gv20912800.3"/>
    <property type="gene ID" value="AET7Gv20912800"/>
</dbReference>
<dbReference type="AlphaFoldDB" id="A0A453SET0"/>
<reference evidence="1" key="5">
    <citation type="journal article" date="2021" name="G3 (Bethesda)">
        <title>Aegilops tauschii genome assembly Aet v5.0 features greater sequence contiguity and improved annotation.</title>
        <authorList>
            <person name="Wang L."/>
            <person name="Zhu T."/>
            <person name="Rodriguez J.C."/>
            <person name="Deal K.R."/>
            <person name="Dubcovsky J."/>
            <person name="McGuire P.E."/>
            <person name="Lux T."/>
            <person name="Spannagl M."/>
            <person name="Mayer K.F.X."/>
            <person name="Baldrich P."/>
            <person name="Meyers B.C."/>
            <person name="Huo N."/>
            <person name="Gu Y.Q."/>
            <person name="Zhou H."/>
            <person name="Devos K.M."/>
            <person name="Bennetzen J.L."/>
            <person name="Unver T."/>
            <person name="Budak H."/>
            <person name="Gulick P.J."/>
            <person name="Galiba G."/>
            <person name="Kalapos B."/>
            <person name="Nelson D.R."/>
            <person name="Li P."/>
            <person name="You F.M."/>
            <person name="Luo M.C."/>
            <person name="Dvorak J."/>
        </authorList>
    </citation>
    <scope>NUCLEOTIDE SEQUENCE [LARGE SCALE GENOMIC DNA]</scope>
    <source>
        <strain evidence="1">cv. AL8/78</strain>
    </source>
</reference>
<protein>
    <submittedName>
        <fullName evidence="1">Uncharacterized protein</fullName>
    </submittedName>
</protein>
<evidence type="ECO:0000313" key="2">
    <source>
        <dbReference type="Proteomes" id="UP000015105"/>
    </source>
</evidence>
<reference evidence="2" key="1">
    <citation type="journal article" date="2014" name="Science">
        <title>Ancient hybridizations among the ancestral genomes of bread wheat.</title>
        <authorList>
            <consortium name="International Wheat Genome Sequencing Consortium,"/>
            <person name="Marcussen T."/>
            <person name="Sandve S.R."/>
            <person name="Heier L."/>
            <person name="Spannagl M."/>
            <person name="Pfeifer M."/>
            <person name="Jakobsen K.S."/>
            <person name="Wulff B.B."/>
            <person name="Steuernagel B."/>
            <person name="Mayer K.F."/>
            <person name="Olsen O.A."/>
        </authorList>
    </citation>
    <scope>NUCLEOTIDE SEQUENCE [LARGE SCALE GENOMIC DNA]</scope>
    <source>
        <strain evidence="2">cv. AL8/78</strain>
    </source>
</reference>
<organism evidence="1 2">
    <name type="scientific">Aegilops tauschii subsp. strangulata</name>
    <name type="common">Goatgrass</name>
    <dbReference type="NCBI Taxonomy" id="200361"/>
    <lineage>
        <taxon>Eukaryota</taxon>
        <taxon>Viridiplantae</taxon>
        <taxon>Streptophyta</taxon>
        <taxon>Embryophyta</taxon>
        <taxon>Tracheophyta</taxon>
        <taxon>Spermatophyta</taxon>
        <taxon>Magnoliopsida</taxon>
        <taxon>Liliopsida</taxon>
        <taxon>Poales</taxon>
        <taxon>Poaceae</taxon>
        <taxon>BOP clade</taxon>
        <taxon>Pooideae</taxon>
        <taxon>Triticodae</taxon>
        <taxon>Triticeae</taxon>
        <taxon>Triticinae</taxon>
        <taxon>Aegilops</taxon>
    </lineage>
</organism>
<dbReference type="Gramene" id="AET7Gv20912800.3">
    <property type="protein sequence ID" value="AET7Gv20912800.3"/>
    <property type="gene ID" value="AET7Gv20912800"/>
</dbReference>
<evidence type="ECO:0000313" key="1">
    <source>
        <dbReference type="EnsemblPlants" id="AET7Gv20912800.3"/>
    </source>
</evidence>
<reference evidence="1" key="4">
    <citation type="submission" date="2019-03" db="UniProtKB">
        <authorList>
            <consortium name="EnsemblPlants"/>
        </authorList>
    </citation>
    <scope>IDENTIFICATION</scope>
</reference>
<dbReference type="Proteomes" id="UP000015105">
    <property type="component" value="Chromosome 7D"/>
</dbReference>
<reference evidence="1" key="3">
    <citation type="journal article" date="2017" name="Nature">
        <title>Genome sequence of the progenitor of the wheat D genome Aegilops tauschii.</title>
        <authorList>
            <person name="Luo M.C."/>
            <person name="Gu Y.Q."/>
            <person name="Puiu D."/>
            <person name="Wang H."/>
            <person name="Twardziok S.O."/>
            <person name="Deal K.R."/>
            <person name="Huo N."/>
            <person name="Zhu T."/>
            <person name="Wang L."/>
            <person name="Wang Y."/>
            <person name="McGuire P.E."/>
            <person name="Liu S."/>
            <person name="Long H."/>
            <person name="Ramasamy R.K."/>
            <person name="Rodriguez J.C."/>
            <person name="Van S.L."/>
            <person name="Yuan L."/>
            <person name="Wang Z."/>
            <person name="Xia Z."/>
            <person name="Xiao L."/>
            <person name="Anderson O.D."/>
            <person name="Ouyang S."/>
            <person name="Liang Y."/>
            <person name="Zimin A.V."/>
            <person name="Pertea G."/>
            <person name="Qi P."/>
            <person name="Bennetzen J.L."/>
            <person name="Dai X."/>
            <person name="Dawson M.W."/>
            <person name="Muller H.G."/>
            <person name="Kugler K."/>
            <person name="Rivarola-Duarte L."/>
            <person name="Spannagl M."/>
            <person name="Mayer K.F.X."/>
            <person name="Lu F.H."/>
            <person name="Bevan M.W."/>
            <person name="Leroy P."/>
            <person name="Li P."/>
            <person name="You F.M."/>
            <person name="Sun Q."/>
            <person name="Liu Z."/>
            <person name="Lyons E."/>
            <person name="Wicker T."/>
            <person name="Salzberg S.L."/>
            <person name="Devos K.M."/>
            <person name="Dvorak J."/>
        </authorList>
    </citation>
    <scope>NUCLEOTIDE SEQUENCE [LARGE SCALE GENOMIC DNA]</scope>
    <source>
        <strain evidence="1">cv. AL8/78</strain>
    </source>
</reference>